<evidence type="ECO:0000313" key="1">
    <source>
        <dbReference type="EMBL" id="GFS69536.1"/>
    </source>
</evidence>
<dbReference type="EMBL" id="BMAW01095280">
    <property type="protein sequence ID" value="GFS69536.1"/>
    <property type="molecule type" value="Genomic_DNA"/>
</dbReference>
<dbReference type="AlphaFoldDB" id="A0A8X6SYI7"/>
<protein>
    <submittedName>
        <fullName evidence="1">Uncharacterized protein</fullName>
    </submittedName>
</protein>
<organism evidence="1 2">
    <name type="scientific">Nephila pilipes</name>
    <name type="common">Giant wood spider</name>
    <name type="synonym">Nephila maculata</name>
    <dbReference type="NCBI Taxonomy" id="299642"/>
    <lineage>
        <taxon>Eukaryota</taxon>
        <taxon>Metazoa</taxon>
        <taxon>Ecdysozoa</taxon>
        <taxon>Arthropoda</taxon>
        <taxon>Chelicerata</taxon>
        <taxon>Arachnida</taxon>
        <taxon>Araneae</taxon>
        <taxon>Araneomorphae</taxon>
        <taxon>Entelegynae</taxon>
        <taxon>Araneoidea</taxon>
        <taxon>Nephilidae</taxon>
        <taxon>Nephila</taxon>
    </lineage>
</organism>
<gene>
    <name evidence="1" type="ORF">NPIL_584421</name>
</gene>
<dbReference type="Proteomes" id="UP000887013">
    <property type="component" value="Unassembled WGS sequence"/>
</dbReference>
<comment type="caution">
    <text evidence="1">The sequence shown here is derived from an EMBL/GenBank/DDBJ whole genome shotgun (WGS) entry which is preliminary data.</text>
</comment>
<name>A0A8X6SYI7_NEPPI</name>
<accession>A0A8X6SYI7</accession>
<evidence type="ECO:0000313" key="2">
    <source>
        <dbReference type="Proteomes" id="UP000887013"/>
    </source>
</evidence>
<reference evidence="1" key="1">
    <citation type="submission" date="2020-08" db="EMBL/GenBank/DDBJ databases">
        <title>Multicomponent nature underlies the extraordinary mechanical properties of spider dragline silk.</title>
        <authorList>
            <person name="Kono N."/>
            <person name="Nakamura H."/>
            <person name="Mori M."/>
            <person name="Yoshida Y."/>
            <person name="Ohtoshi R."/>
            <person name="Malay A.D."/>
            <person name="Moran D.A.P."/>
            <person name="Tomita M."/>
            <person name="Numata K."/>
            <person name="Arakawa K."/>
        </authorList>
    </citation>
    <scope>NUCLEOTIDE SEQUENCE</scope>
</reference>
<proteinExistence type="predicted"/>
<sequence length="176" mass="19229">MTKDTSILFHQFVHVGNDKFSVIFGGLWLQEFALRGVKFPNVFRLKDISGVVISRSSTGNICPPLDGLGAGVICTICSTVGEELSLRSARNVSPRESCNLKTSNPSRGSARPILHDPIGLAQTPRPLPNGPHFCYRSAPRVTLPPHRETTCRGTQYYARARDDSCENGKSVAYPSN</sequence>
<keyword evidence="2" id="KW-1185">Reference proteome</keyword>